<evidence type="ECO:0000256" key="1">
    <source>
        <dbReference type="SAM" id="SignalP"/>
    </source>
</evidence>
<reference evidence="2" key="2">
    <citation type="journal article" date="2015" name="Data Brief">
        <title>Shoot transcriptome of the giant reed, Arundo donax.</title>
        <authorList>
            <person name="Barrero R.A."/>
            <person name="Guerrero F.D."/>
            <person name="Moolhuijzen P."/>
            <person name="Goolsby J.A."/>
            <person name="Tidwell J."/>
            <person name="Bellgard S.E."/>
            <person name="Bellgard M.I."/>
        </authorList>
    </citation>
    <scope>NUCLEOTIDE SEQUENCE</scope>
    <source>
        <tissue evidence="2">Shoot tissue taken approximately 20 cm above the soil surface</tissue>
    </source>
</reference>
<dbReference type="EMBL" id="GBRH01267440">
    <property type="protein sequence ID" value="JAD30455.1"/>
    <property type="molecule type" value="Transcribed_RNA"/>
</dbReference>
<dbReference type="AlphaFoldDB" id="A0A0A8Z126"/>
<reference evidence="2" key="1">
    <citation type="submission" date="2014-09" db="EMBL/GenBank/DDBJ databases">
        <authorList>
            <person name="Magalhaes I.L.F."/>
            <person name="Oliveira U."/>
            <person name="Santos F.R."/>
            <person name="Vidigal T.H.D.A."/>
            <person name="Brescovit A.D."/>
            <person name="Santos A.J."/>
        </authorList>
    </citation>
    <scope>NUCLEOTIDE SEQUENCE</scope>
    <source>
        <tissue evidence="2">Shoot tissue taken approximately 20 cm above the soil surface</tissue>
    </source>
</reference>
<feature type="signal peptide" evidence="1">
    <location>
        <begin position="1"/>
        <end position="15"/>
    </location>
</feature>
<feature type="chain" id="PRO_5012475164" evidence="1">
    <location>
        <begin position="16"/>
        <end position="45"/>
    </location>
</feature>
<accession>A0A0A8Z126</accession>
<evidence type="ECO:0000313" key="2">
    <source>
        <dbReference type="EMBL" id="JAD30455.1"/>
    </source>
</evidence>
<protein>
    <submittedName>
        <fullName evidence="2">Uncharacterized protein</fullName>
    </submittedName>
</protein>
<name>A0A0A8Z126_ARUDO</name>
<organism evidence="2">
    <name type="scientific">Arundo donax</name>
    <name type="common">Giant reed</name>
    <name type="synonym">Donax arundinaceus</name>
    <dbReference type="NCBI Taxonomy" id="35708"/>
    <lineage>
        <taxon>Eukaryota</taxon>
        <taxon>Viridiplantae</taxon>
        <taxon>Streptophyta</taxon>
        <taxon>Embryophyta</taxon>
        <taxon>Tracheophyta</taxon>
        <taxon>Spermatophyta</taxon>
        <taxon>Magnoliopsida</taxon>
        <taxon>Liliopsida</taxon>
        <taxon>Poales</taxon>
        <taxon>Poaceae</taxon>
        <taxon>PACMAD clade</taxon>
        <taxon>Arundinoideae</taxon>
        <taxon>Arundineae</taxon>
        <taxon>Arundo</taxon>
    </lineage>
</organism>
<proteinExistence type="predicted"/>
<keyword evidence="1" id="KW-0732">Signal</keyword>
<sequence length="45" mass="5333">MLYLMLLFSRLGNLSDFTNVEWMSNNNTLLAAMIPCWKHIYNKKP</sequence>